<organism evidence="1 2">
    <name type="scientific">Undibacterium arcticum</name>
    <dbReference type="NCBI Taxonomy" id="1762892"/>
    <lineage>
        <taxon>Bacteria</taxon>
        <taxon>Pseudomonadati</taxon>
        <taxon>Pseudomonadota</taxon>
        <taxon>Betaproteobacteria</taxon>
        <taxon>Burkholderiales</taxon>
        <taxon>Oxalobacteraceae</taxon>
        <taxon>Undibacterium</taxon>
    </lineage>
</organism>
<sequence>MLKNFQQIGEVVRAESSRTVTTGGGLQDDPEVFAPAELLVALSDPLLPRSRIKKSPNAA</sequence>
<gene>
    <name evidence="1" type="ORF">ACFOFO_12195</name>
</gene>
<evidence type="ECO:0000313" key="2">
    <source>
        <dbReference type="Proteomes" id="UP001595530"/>
    </source>
</evidence>
<protein>
    <submittedName>
        <fullName evidence="1">Uncharacterized protein</fullName>
    </submittedName>
</protein>
<evidence type="ECO:0000313" key="1">
    <source>
        <dbReference type="EMBL" id="MFC3108713.1"/>
    </source>
</evidence>
<keyword evidence="2" id="KW-1185">Reference proteome</keyword>
<dbReference type="Proteomes" id="UP001595530">
    <property type="component" value="Unassembled WGS sequence"/>
</dbReference>
<comment type="caution">
    <text evidence="1">The sequence shown here is derived from an EMBL/GenBank/DDBJ whole genome shotgun (WGS) entry which is preliminary data.</text>
</comment>
<dbReference type="EMBL" id="JBHRTP010000036">
    <property type="protein sequence ID" value="MFC3108713.1"/>
    <property type="molecule type" value="Genomic_DNA"/>
</dbReference>
<proteinExistence type="predicted"/>
<accession>A0ABV7F0Y8</accession>
<name>A0ABV7F0Y8_9BURK</name>
<reference evidence="2" key="1">
    <citation type="journal article" date="2019" name="Int. J. Syst. Evol. Microbiol.">
        <title>The Global Catalogue of Microorganisms (GCM) 10K type strain sequencing project: providing services to taxonomists for standard genome sequencing and annotation.</title>
        <authorList>
            <consortium name="The Broad Institute Genomics Platform"/>
            <consortium name="The Broad Institute Genome Sequencing Center for Infectious Disease"/>
            <person name="Wu L."/>
            <person name="Ma J."/>
        </authorList>
    </citation>
    <scope>NUCLEOTIDE SEQUENCE [LARGE SCALE GENOMIC DNA]</scope>
    <source>
        <strain evidence="2">KCTC 42986</strain>
    </source>
</reference>
<dbReference type="RefSeq" id="WP_390323288.1">
    <property type="nucleotide sequence ID" value="NZ_JBHRTP010000036.1"/>
</dbReference>